<evidence type="ECO:0000256" key="7">
    <source>
        <dbReference type="PROSITE-ProRule" id="PRU00042"/>
    </source>
</evidence>
<name>A0AAN7L8K8_TRANT</name>
<proteinExistence type="predicted"/>
<dbReference type="PROSITE" id="PS50157">
    <property type="entry name" value="ZINC_FINGER_C2H2_2"/>
    <property type="match status" value="2"/>
</dbReference>
<evidence type="ECO:0000259" key="8">
    <source>
        <dbReference type="PROSITE" id="PS50157"/>
    </source>
</evidence>
<dbReference type="InterPro" id="IPR013087">
    <property type="entry name" value="Znf_C2H2_type"/>
</dbReference>
<keyword evidence="3 7" id="KW-0863">Zinc-finger</keyword>
<dbReference type="GO" id="GO:0000976">
    <property type="term" value="F:transcription cis-regulatory region binding"/>
    <property type="evidence" value="ECO:0007669"/>
    <property type="project" value="TreeGrafter"/>
</dbReference>
<dbReference type="InterPro" id="IPR036236">
    <property type="entry name" value="Znf_C2H2_sf"/>
</dbReference>
<dbReference type="GO" id="GO:0008270">
    <property type="term" value="F:zinc ion binding"/>
    <property type="evidence" value="ECO:0007669"/>
    <property type="project" value="UniProtKB-KW"/>
</dbReference>
<keyword evidence="1" id="KW-0479">Metal-binding</keyword>
<dbReference type="Pfam" id="PF13912">
    <property type="entry name" value="zf-C2H2_6"/>
    <property type="match status" value="2"/>
</dbReference>
<dbReference type="Gene3D" id="3.30.160.60">
    <property type="entry name" value="Classic Zinc Finger"/>
    <property type="match status" value="1"/>
</dbReference>
<evidence type="ECO:0000256" key="1">
    <source>
        <dbReference type="ARBA" id="ARBA00022723"/>
    </source>
</evidence>
<keyword evidence="5" id="KW-0805">Transcription regulation</keyword>
<evidence type="ECO:0000313" key="9">
    <source>
        <dbReference type="EMBL" id="KAK4781812.1"/>
    </source>
</evidence>
<dbReference type="EMBL" id="JAXQNO010000016">
    <property type="protein sequence ID" value="KAK4781812.1"/>
    <property type="molecule type" value="Genomic_DNA"/>
</dbReference>
<dbReference type="PANTHER" id="PTHR45988:SF92">
    <property type="entry name" value="C2H2 TYPE ZINC FINGER TRANSCRIPTION FACTOR FAMILY-RELATED"/>
    <property type="match status" value="1"/>
</dbReference>
<gene>
    <name evidence="9" type="ORF">SAY86_015914</name>
</gene>
<evidence type="ECO:0000256" key="4">
    <source>
        <dbReference type="ARBA" id="ARBA00022833"/>
    </source>
</evidence>
<comment type="caution">
    <text evidence="9">The sequence shown here is derived from an EMBL/GenBank/DDBJ whole genome shotgun (WGS) entry which is preliminary data.</text>
</comment>
<keyword evidence="10" id="KW-1185">Reference proteome</keyword>
<evidence type="ECO:0000256" key="6">
    <source>
        <dbReference type="ARBA" id="ARBA00023163"/>
    </source>
</evidence>
<dbReference type="GO" id="GO:0003700">
    <property type="term" value="F:DNA-binding transcription factor activity"/>
    <property type="evidence" value="ECO:0007669"/>
    <property type="project" value="InterPro"/>
</dbReference>
<dbReference type="Proteomes" id="UP001346149">
    <property type="component" value="Unassembled WGS sequence"/>
</dbReference>
<dbReference type="InterPro" id="IPR044653">
    <property type="entry name" value="AZF1/2/3-like"/>
</dbReference>
<feature type="domain" description="C2H2-type" evidence="8">
    <location>
        <begin position="143"/>
        <end position="165"/>
    </location>
</feature>
<feature type="domain" description="C2H2-type" evidence="8">
    <location>
        <begin position="197"/>
        <end position="225"/>
    </location>
</feature>
<keyword evidence="6" id="KW-0804">Transcription</keyword>
<keyword evidence="4" id="KW-0862">Zinc</keyword>
<dbReference type="PANTHER" id="PTHR45988">
    <property type="entry name" value="C2H2 TYPE ZINC FINGER TRANSCRIPTION FACTOR FAMILY-RELATED"/>
    <property type="match status" value="1"/>
</dbReference>
<sequence>MIKLTLKLEIGGGLRRFLLRTHHLQTERARGFMIDMALEALKSATTSDPPFKFMEDATASTSHCPLAAPLTKRKRSRMSLNHGPPTEEEYLALCLVMLARGGRGGLDRASVVTGTSSPPPPLSPIDGGENSVGVGVEANDIVYKCSVCGKAFPSYQALGGHKASHRKLSVARTDEQSTSTATISSAGNAASVSGRVHECSICHKTFPTGQALGGHKRCHYEGNVPKTTGTVATTTAAVAAASVSVGSTVTAGHSHRDFDLNIPALPEFTPKFHVSGEDEVESPHPLKKARLSISLKLELPSNP</sequence>
<evidence type="ECO:0000256" key="5">
    <source>
        <dbReference type="ARBA" id="ARBA00023015"/>
    </source>
</evidence>
<dbReference type="SUPFAM" id="SSF57667">
    <property type="entry name" value="beta-beta-alpha zinc fingers"/>
    <property type="match status" value="1"/>
</dbReference>
<reference evidence="9 10" key="1">
    <citation type="journal article" date="2023" name="Hortic Res">
        <title>Pangenome of water caltrop reveals structural variations and asymmetric subgenome divergence after allopolyploidization.</title>
        <authorList>
            <person name="Zhang X."/>
            <person name="Chen Y."/>
            <person name="Wang L."/>
            <person name="Yuan Y."/>
            <person name="Fang M."/>
            <person name="Shi L."/>
            <person name="Lu R."/>
            <person name="Comes H.P."/>
            <person name="Ma Y."/>
            <person name="Chen Y."/>
            <person name="Huang G."/>
            <person name="Zhou Y."/>
            <person name="Zheng Z."/>
            <person name="Qiu Y."/>
        </authorList>
    </citation>
    <scope>NUCLEOTIDE SEQUENCE [LARGE SCALE GENOMIC DNA]</scope>
    <source>
        <strain evidence="9">F231</strain>
    </source>
</reference>
<accession>A0AAN7L8K8</accession>
<dbReference type="AlphaFoldDB" id="A0AAN7L8K8"/>
<keyword evidence="2" id="KW-0677">Repeat</keyword>
<protein>
    <recommendedName>
        <fullName evidence="8">C2H2-type domain-containing protein</fullName>
    </recommendedName>
</protein>
<evidence type="ECO:0000313" key="10">
    <source>
        <dbReference type="Proteomes" id="UP001346149"/>
    </source>
</evidence>
<dbReference type="GO" id="GO:0005634">
    <property type="term" value="C:nucleus"/>
    <property type="evidence" value="ECO:0007669"/>
    <property type="project" value="TreeGrafter"/>
</dbReference>
<evidence type="ECO:0000256" key="3">
    <source>
        <dbReference type="ARBA" id="ARBA00022771"/>
    </source>
</evidence>
<dbReference type="SMART" id="SM00355">
    <property type="entry name" value="ZnF_C2H2"/>
    <property type="match status" value="2"/>
</dbReference>
<dbReference type="PROSITE" id="PS00028">
    <property type="entry name" value="ZINC_FINGER_C2H2_1"/>
    <property type="match status" value="2"/>
</dbReference>
<evidence type="ECO:0000256" key="2">
    <source>
        <dbReference type="ARBA" id="ARBA00022737"/>
    </source>
</evidence>
<organism evidence="9 10">
    <name type="scientific">Trapa natans</name>
    <name type="common">Water chestnut</name>
    <dbReference type="NCBI Taxonomy" id="22666"/>
    <lineage>
        <taxon>Eukaryota</taxon>
        <taxon>Viridiplantae</taxon>
        <taxon>Streptophyta</taxon>
        <taxon>Embryophyta</taxon>
        <taxon>Tracheophyta</taxon>
        <taxon>Spermatophyta</taxon>
        <taxon>Magnoliopsida</taxon>
        <taxon>eudicotyledons</taxon>
        <taxon>Gunneridae</taxon>
        <taxon>Pentapetalae</taxon>
        <taxon>rosids</taxon>
        <taxon>malvids</taxon>
        <taxon>Myrtales</taxon>
        <taxon>Lythraceae</taxon>
        <taxon>Trapa</taxon>
    </lineage>
</organism>